<dbReference type="WBParaSite" id="SSTP_0001152100.1">
    <property type="protein sequence ID" value="SSTP_0001152100.1"/>
    <property type="gene ID" value="SSTP_0001152100"/>
</dbReference>
<evidence type="ECO:0000313" key="5">
    <source>
        <dbReference type="WBParaSite" id="SSTP_0001152100.1"/>
    </source>
</evidence>
<dbReference type="WBParaSite" id="TCONS_00002288.p1">
    <property type="protein sequence ID" value="TCONS_00002288.p1"/>
    <property type="gene ID" value="XLOC_002151"/>
</dbReference>
<evidence type="ECO:0000313" key="4">
    <source>
        <dbReference type="Proteomes" id="UP000035681"/>
    </source>
</evidence>
<evidence type="ECO:0000256" key="3">
    <source>
        <dbReference type="SAM" id="Phobius"/>
    </source>
</evidence>
<evidence type="ECO:0000256" key="1">
    <source>
        <dbReference type="SAM" id="Coils"/>
    </source>
</evidence>
<keyword evidence="3" id="KW-1133">Transmembrane helix</keyword>
<sequence length="240" mass="27766">MTSSDEINSTPDNQDTAEEDKTTLKDDFLLEDKAYDYYNTPIIGTENLEFVRSRVPTSVPKSVPYGGVKYVLYFINGFLLLLNLVFISIIINSVYFLKYSPIKRKRNEFIQENFKVDIERGNKNSNYNKLKHDLENLKKKIDKKDKDVVKKSQNVENGRNNKCHKLPVVKMDEEKLAEVFHLLAKMPNEKSNEIMNKSIKNKGVVMIGEDETICLLNNDNGNKKDISKKNKISKPFDDNF</sequence>
<name>A0A0K0EPZ2_STRER</name>
<dbReference type="Proteomes" id="UP000035681">
    <property type="component" value="Unplaced"/>
</dbReference>
<organism evidence="5">
    <name type="scientific">Strongyloides stercoralis</name>
    <name type="common">Threadworm</name>
    <dbReference type="NCBI Taxonomy" id="6248"/>
    <lineage>
        <taxon>Eukaryota</taxon>
        <taxon>Metazoa</taxon>
        <taxon>Ecdysozoa</taxon>
        <taxon>Nematoda</taxon>
        <taxon>Chromadorea</taxon>
        <taxon>Rhabditida</taxon>
        <taxon>Tylenchina</taxon>
        <taxon>Panagrolaimomorpha</taxon>
        <taxon>Strongyloidoidea</taxon>
        <taxon>Strongyloididae</taxon>
        <taxon>Strongyloides</taxon>
    </lineage>
</organism>
<protein>
    <submittedName>
        <fullName evidence="5">Exported protein</fullName>
    </submittedName>
</protein>
<reference evidence="5" key="1">
    <citation type="submission" date="2015-08" db="UniProtKB">
        <authorList>
            <consortium name="WormBaseParasite"/>
        </authorList>
    </citation>
    <scope>IDENTIFICATION</scope>
</reference>
<feature type="compositionally biased region" description="Basic and acidic residues" evidence="2">
    <location>
        <begin position="221"/>
        <end position="240"/>
    </location>
</feature>
<dbReference type="AlphaFoldDB" id="A0A0K0EPZ2"/>
<feature type="region of interest" description="Disordered" evidence="2">
    <location>
        <begin position="218"/>
        <end position="240"/>
    </location>
</feature>
<feature type="transmembrane region" description="Helical" evidence="3">
    <location>
        <begin position="70"/>
        <end position="97"/>
    </location>
</feature>
<proteinExistence type="predicted"/>
<keyword evidence="3" id="KW-0812">Transmembrane</keyword>
<keyword evidence="3" id="KW-0472">Membrane</keyword>
<keyword evidence="1" id="KW-0175">Coiled coil</keyword>
<accession>A0A0K0EPZ2</accession>
<feature type="region of interest" description="Disordered" evidence="2">
    <location>
        <begin position="1"/>
        <end position="21"/>
    </location>
</feature>
<feature type="coiled-coil region" evidence="1">
    <location>
        <begin position="120"/>
        <end position="154"/>
    </location>
</feature>
<feature type="compositionally biased region" description="Polar residues" evidence="2">
    <location>
        <begin position="1"/>
        <end position="14"/>
    </location>
</feature>
<keyword evidence="4" id="KW-1185">Reference proteome</keyword>
<evidence type="ECO:0000256" key="2">
    <source>
        <dbReference type="SAM" id="MobiDB-lite"/>
    </source>
</evidence>